<keyword evidence="2" id="KW-0479">Metal-binding</keyword>
<keyword evidence="4" id="KW-0411">Iron-sulfur</keyword>
<dbReference type="InterPro" id="IPR010327">
    <property type="entry name" value="FldB/FldC_alpha/beta"/>
</dbReference>
<name>A0A328ABE6_9CAUL</name>
<dbReference type="RefSeq" id="WP_111530339.1">
    <property type="nucleotide sequence ID" value="NZ_JBHRSG010000003.1"/>
</dbReference>
<evidence type="ECO:0000256" key="1">
    <source>
        <dbReference type="ARBA" id="ARBA00005806"/>
    </source>
</evidence>
<comment type="similarity">
    <text evidence="1">Belongs to the FldB/FldC dehydratase alpha/beta subunit family.</text>
</comment>
<sequence length="439" mass="49518">MAEPRTPQTFTSTREKNLSFARENSAYNKAWFEDLQRRAAAGEPIAFVNADVPTEIFKAMDIPVVVNQWWSSVIAAKQKSAQYLGALNALGYRQNLCKYCALGFAATLEPNPEEAPWGGLPTPSIVVSGNECNALQKIFELWARKFDIPFVLLETATIEAPDSADWTSRARRDWESVFGARAIDLLTDQYRELIATLEKLTGRTFDAERLRRINDLVNEQEEYYFKARELISATRPAPVNIADQMPATMIPQWHRGTEWARDRARLFYEELERKAAAGEAAAPNEQVRLMWIGTGLWYNLDFYAHFQERYGAVFVWSIYLSIAADAYATYGDDPLRALAGRMTKIARIMHTPPFNVAWYVAEAKKAGVDAIVSLGEGEGGEGCREVFGYTHLLRKGFEDAGIPYLSLGVDNVDARSWDEDAIRARVGDFIEAEVLAKRR</sequence>
<keyword evidence="6" id="KW-1185">Reference proteome</keyword>
<dbReference type="Gene3D" id="3.40.50.11900">
    <property type="match status" value="1"/>
</dbReference>
<dbReference type="GO" id="GO:0051536">
    <property type="term" value="F:iron-sulfur cluster binding"/>
    <property type="evidence" value="ECO:0007669"/>
    <property type="project" value="UniProtKB-KW"/>
</dbReference>
<dbReference type="PANTHER" id="PTHR30548:SF4">
    <property type="entry name" value="SUBUNIT OF OXYGEN-SENSITIVE 2-HYDROXYISOCAPROYL-COA DEHYDRATASE"/>
    <property type="match status" value="1"/>
</dbReference>
<dbReference type="AlphaFoldDB" id="A0A328ABE6"/>
<keyword evidence="3" id="KW-0408">Iron</keyword>
<proteinExistence type="inferred from homology"/>
<reference evidence="6" key="1">
    <citation type="submission" date="2018-05" db="EMBL/GenBank/DDBJ databases">
        <authorList>
            <person name="Li X."/>
        </authorList>
    </citation>
    <scope>NUCLEOTIDE SEQUENCE [LARGE SCALE GENOMIC DNA]</scope>
    <source>
        <strain evidence="6">LX32</strain>
    </source>
</reference>
<evidence type="ECO:0000313" key="5">
    <source>
        <dbReference type="EMBL" id="RAK51777.1"/>
    </source>
</evidence>
<accession>A0A328ABE6</accession>
<evidence type="ECO:0000256" key="3">
    <source>
        <dbReference type="ARBA" id="ARBA00023004"/>
    </source>
</evidence>
<dbReference type="Gene3D" id="3.40.50.11890">
    <property type="match status" value="1"/>
</dbReference>
<evidence type="ECO:0000313" key="6">
    <source>
        <dbReference type="Proteomes" id="UP000249254"/>
    </source>
</evidence>
<organism evidence="5 6">
    <name type="scientific">Phenylobacterium soli</name>
    <dbReference type="NCBI Taxonomy" id="2170551"/>
    <lineage>
        <taxon>Bacteria</taxon>
        <taxon>Pseudomonadati</taxon>
        <taxon>Pseudomonadota</taxon>
        <taxon>Alphaproteobacteria</taxon>
        <taxon>Caulobacterales</taxon>
        <taxon>Caulobacteraceae</taxon>
        <taxon>Phenylobacterium</taxon>
    </lineage>
</organism>
<dbReference type="OrthoDB" id="3175226at2"/>
<evidence type="ECO:0000256" key="2">
    <source>
        <dbReference type="ARBA" id="ARBA00022723"/>
    </source>
</evidence>
<dbReference type="Pfam" id="PF06050">
    <property type="entry name" value="HGD-D"/>
    <property type="match status" value="1"/>
</dbReference>
<protein>
    <submittedName>
        <fullName evidence="5">2-hydroxyacyl-CoA dehydratase</fullName>
    </submittedName>
</protein>
<dbReference type="GO" id="GO:0046872">
    <property type="term" value="F:metal ion binding"/>
    <property type="evidence" value="ECO:0007669"/>
    <property type="project" value="UniProtKB-KW"/>
</dbReference>
<evidence type="ECO:0000256" key="4">
    <source>
        <dbReference type="ARBA" id="ARBA00023014"/>
    </source>
</evidence>
<dbReference type="PANTHER" id="PTHR30548">
    <property type="entry name" value="2-HYDROXYGLUTARYL-COA DEHYDRATASE, D-COMPONENT-RELATED"/>
    <property type="match status" value="1"/>
</dbReference>
<dbReference type="EMBL" id="QFYQ01000002">
    <property type="protein sequence ID" value="RAK51777.1"/>
    <property type="molecule type" value="Genomic_DNA"/>
</dbReference>
<gene>
    <name evidence="5" type="ORF">DJ017_18305</name>
</gene>
<comment type="caution">
    <text evidence="5">The sequence shown here is derived from an EMBL/GenBank/DDBJ whole genome shotgun (WGS) entry which is preliminary data.</text>
</comment>
<dbReference type="Proteomes" id="UP000249254">
    <property type="component" value="Unassembled WGS sequence"/>
</dbReference>